<protein>
    <recommendedName>
        <fullName evidence="3">HAD family hydrolase</fullName>
    </recommendedName>
</protein>
<dbReference type="GO" id="GO:0005829">
    <property type="term" value="C:cytosol"/>
    <property type="evidence" value="ECO:0007669"/>
    <property type="project" value="TreeGrafter"/>
</dbReference>
<dbReference type="FunFam" id="3.40.50.1000:FF:000022">
    <property type="entry name" value="Phosphoglycolate phosphatase"/>
    <property type="match status" value="1"/>
</dbReference>
<dbReference type="SUPFAM" id="SSF56784">
    <property type="entry name" value="HAD-like"/>
    <property type="match status" value="1"/>
</dbReference>
<sequence length="221" mass="24125">MTSRSWTLKILLDLDGTLTDPKEGIIGCIRHALSALGHAVPDDLALERYIGPPLQASFAEMLPDRADVPRALHAYRERFSEIGMFENAVYPGIPVALEALQQRGAQLYVVTSKPWVFARQIIDHFNLGTYFTDIYGSELDGTRSDKASLIAHVLRESHLRPETAIMVGDRSHDAIGARRNGVVAVGVLWGYGSEAELRGAGVSRVLECPGELGCLLSDQDG</sequence>
<proteinExistence type="predicted"/>
<dbReference type="PANTHER" id="PTHR43434:SF20">
    <property type="entry name" value="5'-NUCLEOTIDASE"/>
    <property type="match status" value="1"/>
</dbReference>
<dbReference type="OrthoDB" id="9782449at2"/>
<dbReference type="CDD" id="cd04302">
    <property type="entry name" value="HAD_5NT"/>
    <property type="match status" value="1"/>
</dbReference>
<dbReference type="PANTHER" id="PTHR43434">
    <property type="entry name" value="PHOSPHOGLYCOLATE PHOSPHATASE"/>
    <property type="match status" value="1"/>
</dbReference>
<evidence type="ECO:0008006" key="3">
    <source>
        <dbReference type="Google" id="ProtNLM"/>
    </source>
</evidence>
<dbReference type="Pfam" id="PF13419">
    <property type="entry name" value="HAD_2"/>
    <property type="match status" value="1"/>
</dbReference>
<dbReference type="InterPro" id="IPR050155">
    <property type="entry name" value="HAD-like_hydrolase_sf"/>
</dbReference>
<dbReference type="AlphaFoldDB" id="A0A2N7TS39"/>
<evidence type="ECO:0000313" key="2">
    <source>
        <dbReference type="Proteomes" id="UP000235346"/>
    </source>
</evidence>
<dbReference type="Proteomes" id="UP000235346">
    <property type="component" value="Unassembled WGS sequence"/>
</dbReference>
<comment type="caution">
    <text evidence="1">The sequence shown here is derived from an EMBL/GenBank/DDBJ whole genome shotgun (WGS) entry which is preliminary data.</text>
</comment>
<name>A0A2N7TS39_9GAMM</name>
<keyword evidence="2" id="KW-1185">Reference proteome</keyword>
<dbReference type="InterPro" id="IPR023198">
    <property type="entry name" value="PGP-like_dom2"/>
</dbReference>
<organism evidence="1 2">
    <name type="scientific">Halomonas heilongjiangensis</name>
    <dbReference type="NCBI Taxonomy" id="1387883"/>
    <lineage>
        <taxon>Bacteria</taxon>
        <taxon>Pseudomonadati</taxon>
        <taxon>Pseudomonadota</taxon>
        <taxon>Gammaproteobacteria</taxon>
        <taxon>Oceanospirillales</taxon>
        <taxon>Halomonadaceae</taxon>
        <taxon>Halomonas</taxon>
    </lineage>
</organism>
<reference evidence="1 2" key="1">
    <citation type="submission" date="2018-01" db="EMBL/GenBank/DDBJ databases">
        <title>Halomonas endophytica sp. nov., isolated from storage liquid in the stems of Populus euphratica.</title>
        <authorList>
            <person name="Chen C."/>
        </authorList>
    </citation>
    <scope>NUCLEOTIDE SEQUENCE [LARGE SCALE GENOMIC DNA]</scope>
    <source>
        <strain evidence="1 2">DSM 26881</strain>
    </source>
</reference>
<dbReference type="InterPro" id="IPR023214">
    <property type="entry name" value="HAD_sf"/>
</dbReference>
<gene>
    <name evidence="1" type="ORF">C1H66_04305</name>
</gene>
<dbReference type="InterPro" id="IPR041492">
    <property type="entry name" value="HAD_2"/>
</dbReference>
<dbReference type="Gene3D" id="3.40.50.1000">
    <property type="entry name" value="HAD superfamily/HAD-like"/>
    <property type="match status" value="1"/>
</dbReference>
<dbReference type="InterPro" id="IPR036412">
    <property type="entry name" value="HAD-like_sf"/>
</dbReference>
<dbReference type="GO" id="GO:0004713">
    <property type="term" value="F:protein tyrosine kinase activity"/>
    <property type="evidence" value="ECO:0007669"/>
    <property type="project" value="TreeGrafter"/>
</dbReference>
<accession>A0A2N7TS39</accession>
<dbReference type="EMBL" id="PNRE01000022">
    <property type="protein sequence ID" value="PMR71000.1"/>
    <property type="molecule type" value="Genomic_DNA"/>
</dbReference>
<evidence type="ECO:0000313" key="1">
    <source>
        <dbReference type="EMBL" id="PMR71000.1"/>
    </source>
</evidence>
<dbReference type="GO" id="GO:0016791">
    <property type="term" value="F:phosphatase activity"/>
    <property type="evidence" value="ECO:0007669"/>
    <property type="project" value="UniProtKB-ARBA"/>
</dbReference>
<dbReference type="Gene3D" id="1.10.150.240">
    <property type="entry name" value="Putative phosphatase, domain 2"/>
    <property type="match status" value="1"/>
</dbReference>